<dbReference type="EMBL" id="JAINUF010000012">
    <property type="protein sequence ID" value="KAJ8344799.1"/>
    <property type="molecule type" value="Genomic_DNA"/>
</dbReference>
<gene>
    <name evidence="2" type="ORF">SKAU_G00289920</name>
</gene>
<feature type="region of interest" description="Disordered" evidence="1">
    <location>
        <begin position="26"/>
        <end position="125"/>
    </location>
</feature>
<comment type="caution">
    <text evidence="2">The sequence shown here is derived from an EMBL/GenBank/DDBJ whole genome shotgun (WGS) entry which is preliminary data.</text>
</comment>
<feature type="compositionally biased region" description="Polar residues" evidence="1">
    <location>
        <begin position="86"/>
        <end position="99"/>
    </location>
</feature>
<proteinExistence type="predicted"/>
<protein>
    <submittedName>
        <fullName evidence="2">Uncharacterized protein</fullName>
    </submittedName>
</protein>
<name>A0A9Q1ETI2_SYNKA</name>
<dbReference type="AlphaFoldDB" id="A0A9Q1ETI2"/>
<organism evidence="2 3">
    <name type="scientific">Synaphobranchus kaupii</name>
    <name type="common">Kaup's arrowtooth eel</name>
    <dbReference type="NCBI Taxonomy" id="118154"/>
    <lineage>
        <taxon>Eukaryota</taxon>
        <taxon>Metazoa</taxon>
        <taxon>Chordata</taxon>
        <taxon>Craniata</taxon>
        <taxon>Vertebrata</taxon>
        <taxon>Euteleostomi</taxon>
        <taxon>Actinopterygii</taxon>
        <taxon>Neopterygii</taxon>
        <taxon>Teleostei</taxon>
        <taxon>Anguilliformes</taxon>
        <taxon>Synaphobranchidae</taxon>
        <taxon>Synaphobranchus</taxon>
    </lineage>
</organism>
<sequence>MVTDGQKAAVCTTEPAQAVTLLEAEKVRGKSAQAPPIKATGKPFRSTTCFPRDSGSSGLSRAAEHRFFSSSVACERPPEADLQDSGPDQSSQDPLTPGQSPACLSDSGRASIRSPTWGDTQLPPI</sequence>
<evidence type="ECO:0000256" key="1">
    <source>
        <dbReference type="SAM" id="MobiDB-lite"/>
    </source>
</evidence>
<dbReference type="Proteomes" id="UP001152622">
    <property type="component" value="Chromosome 12"/>
</dbReference>
<evidence type="ECO:0000313" key="2">
    <source>
        <dbReference type="EMBL" id="KAJ8344799.1"/>
    </source>
</evidence>
<reference evidence="2" key="1">
    <citation type="journal article" date="2023" name="Science">
        <title>Genome structures resolve the early diversification of teleost fishes.</title>
        <authorList>
            <person name="Parey E."/>
            <person name="Louis A."/>
            <person name="Montfort J."/>
            <person name="Bouchez O."/>
            <person name="Roques C."/>
            <person name="Iampietro C."/>
            <person name="Lluch J."/>
            <person name="Castinel A."/>
            <person name="Donnadieu C."/>
            <person name="Desvignes T."/>
            <person name="Floi Bucao C."/>
            <person name="Jouanno E."/>
            <person name="Wen M."/>
            <person name="Mejri S."/>
            <person name="Dirks R."/>
            <person name="Jansen H."/>
            <person name="Henkel C."/>
            <person name="Chen W.J."/>
            <person name="Zahm M."/>
            <person name="Cabau C."/>
            <person name="Klopp C."/>
            <person name="Thompson A.W."/>
            <person name="Robinson-Rechavi M."/>
            <person name="Braasch I."/>
            <person name="Lecointre G."/>
            <person name="Bobe J."/>
            <person name="Postlethwait J.H."/>
            <person name="Berthelot C."/>
            <person name="Roest Crollius H."/>
            <person name="Guiguen Y."/>
        </authorList>
    </citation>
    <scope>NUCLEOTIDE SEQUENCE</scope>
    <source>
        <strain evidence="2">WJC10195</strain>
    </source>
</reference>
<evidence type="ECO:0000313" key="3">
    <source>
        <dbReference type="Proteomes" id="UP001152622"/>
    </source>
</evidence>
<feature type="compositionally biased region" description="Polar residues" evidence="1">
    <location>
        <begin position="45"/>
        <end position="59"/>
    </location>
</feature>
<keyword evidence="3" id="KW-1185">Reference proteome</keyword>
<accession>A0A9Q1ETI2</accession>